<accession>A0A9Q8SMT0</accession>
<feature type="region of interest" description="Disordered" evidence="1">
    <location>
        <begin position="224"/>
        <end position="248"/>
    </location>
</feature>
<dbReference type="Proteomes" id="UP000830671">
    <property type="component" value="Chromosome 3"/>
</dbReference>
<evidence type="ECO:0000313" key="2">
    <source>
        <dbReference type="EMBL" id="UQC79780.1"/>
    </source>
</evidence>
<name>A0A9Q8SMT0_9PEZI</name>
<evidence type="ECO:0000256" key="1">
    <source>
        <dbReference type="SAM" id="MobiDB-lite"/>
    </source>
</evidence>
<dbReference type="AlphaFoldDB" id="A0A9Q8SMT0"/>
<feature type="region of interest" description="Disordered" evidence="1">
    <location>
        <begin position="360"/>
        <end position="389"/>
    </location>
</feature>
<reference evidence="2" key="1">
    <citation type="journal article" date="2021" name="Mol. Plant Microbe Interact.">
        <title>Complete Genome Sequence of the Plant-Pathogenic Fungus Colletotrichum lupini.</title>
        <authorList>
            <person name="Baroncelli R."/>
            <person name="Pensec F."/>
            <person name="Da Lio D."/>
            <person name="Boufleur T."/>
            <person name="Vicente I."/>
            <person name="Sarrocco S."/>
            <person name="Picot A."/>
            <person name="Baraldi E."/>
            <person name="Sukno S."/>
            <person name="Thon M."/>
            <person name="Le Floch G."/>
        </authorList>
    </citation>
    <scope>NUCLEOTIDE SEQUENCE</scope>
    <source>
        <strain evidence="2">IMI 504893</strain>
    </source>
</reference>
<feature type="compositionally biased region" description="Polar residues" evidence="1">
    <location>
        <begin position="360"/>
        <end position="370"/>
    </location>
</feature>
<dbReference type="EMBL" id="CP019475">
    <property type="protein sequence ID" value="UQC79780.1"/>
    <property type="molecule type" value="Genomic_DNA"/>
</dbReference>
<organism evidence="2 3">
    <name type="scientific">Colletotrichum lupini</name>
    <dbReference type="NCBI Taxonomy" id="145971"/>
    <lineage>
        <taxon>Eukaryota</taxon>
        <taxon>Fungi</taxon>
        <taxon>Dikarya</taxon>
        <taxon>Ascomycota</taxon>
        <taxon>Pezizomycotina</taxon>
        <taxon>Sordariomycetes</taxon>
        <taxon>Hypocreomycetidae</taxon>
        <taxon>Glomerellales</taxon>
        <taxon>Glomerellaceae</taxon>
        <taxon>Colletotrichum</taxon>
        <taxon>Colletotrichum acutatum species complex</taxon>
    </lineage>
</organism>
<dbReference type="RefSeq" id="XP_049141411.1">
    <property type="nucleotide sequence ID" value="XM_049284268.1"/>
</dbReference>
<gene>
    <name evidence="2" type="ORF">CLUP02_05260</name>
</gene>
<feature type="compositionally biased region" description="Basic and acidic residues" evidence="1">
    <location>
        <begin position="371"/>
        <end position="382"/>
    </location>
</feature>
<dbReference type="KEGG" id="clup:CLUP02_05260"/>
<proteinExistence type="predicted"/>
<keyword evidence="3" id="KW-1185">Reference proteome</keyword>
<dbReference type="GeneID" id="73339278"/>
<evidence type="ECO:0000313" key="3">
    <source>
        <dbReference type="Proteomes" id="UP000830671"/>
    </source>
</evidence>
<protein>
    <submittedName>
        <fullName evidence="2">Uncharacterized protein</fullName>
    </submittedName>
</protein>
<sequence>MGPALTSRHGKERSLLKCPLQARSMGKKLYFEQMHCSIQPCLPRPHPVLKCRAFHRMTGDRGQQDQTFLSSLPVDKGPGSIESKEDTYCSSKMAGIEYCSDAKPSSLFGTSCTAAGRKLTQRKSKAWPCIPSQNSNCYLHPPAFSTLAVSRPPPITCHNLPKHVPGLELELDVCCPETPNRVRVPLRIRRKTSTGQSTDSQPLAIRGVLRWRGIPQARAITRFAPHQPSHPSNPSTVMRPDQPPLPLRRTRIDARPAITEYFQSILRTTAHNRLPTYTTYHARSLPDGARRAFIIPIPPLCSSGFESMLLQTPTFAVHYTRPFFPLASVVAERDAAAWKTRQSIMIVLSDPERQITRASNTVSQHLSSDPRSSDAIRTEQHLDNGPLRPRHSITWTRRQRAARIMPVPPPLPLQCSTLSTFAQPELGYCEPARSTSNRESGISTWLPDRRIKLAHMTRIDGLRYAHIRYVDVCTKYGPSCLHRAVKFYPLTLLQFVPSSTPYTSLDPNRTREVSRNVSIASRFFYTCPTFSDISRLPVSKILRLSFQETVKKRSVVRKIWTKPASSQGPSDVVPALYPFKPARGCHCLSVGIVFDISVLAGLAIRHHQTNDRYIEGRKGLEARASGLPFSPQSTQFCLEAFSDIKMRGRDTYVKQELHHPTHLTLVTLHLYGCSVSSGKAENRAEVEGQWHRAELRRPGLPTAGTQLRLCCSRAGSSNSPLPPYARDHLTGRSMQARPGSIKIPSFLEAQVWSLLHAIQTKSGRVYFRGTPYPWPRTLFGLFRTPRLSWILKAPIVGREIPPQALAARWVSSSLHLLPPS</sequence>